<dbReference type="InterPro" id="IPR002893">
    <property type="entry name" value="Znf_MYND"/>
</dbReference>
<evidence type="ECO:0000256" key="3">
    <source>
        <dbReference type="ARBA" id="ARBA00022833"/>
    </source>
</evidence>
<evidence type="ECO:0000313" key="6">
    <source>
        <dbReference type="EMBL" id="EUC39278.1"/>
    </source>
</evidence>
<feature type="domain" description="MYND-type" evidence="5">
    <location>
        <begin position="217"/>
        <end position="259"/>
    </location>
</feature>
<dbReference type="GeneID" id="19146990"/>
<keyword evidence="2 4" id="KW-0863">Zinc-finger</keyword>
<dbReference type="eggNOG" id="ENOG502RZI8">
    <property type="taxonomic scope" value="Eukaryota"/>
</dbReference>
<dbReference type="Pfam" id="PF01753">
    <property type="entry name" value="zf-MYND"/>
    <property type="match status" value="1"/>
</dbReference>
<dbReference type="Gene3D" id="6.10.140.2220">
    <property type="match status" value="1"/>
</dbReference>
<name>W6YP34_COCC2</name>
<accession>W6YP34</accession>
<evidence type="ECO:0000259" key="5">
    <source>
        <dbReference type="PROSITE" id="PS50865"/>
    </source>
</evidence>
<evidence type="ECO:0000313" key="7">
    <source>
        <dbReference type="Proteomes" id="UP000053841"/>
    </source>
</evidence>
<dbReference type="HOGENOM" id="CLU_1045816_0_0_1"/>
<dbReference type="Proteomes" id="UP000053841">
    <property type="component" value="Unassembled WGS sequence"/>
</dbReference>
<evidence type="ECO:0000256" key="4">
    <source>
        <dbReference type="PROSITE-ProRule" id="PRU00134"/>
    </source>
</evidence>
<keyword evidence="1" id="KW-0479">Metal-binding</keyword>
<keyword evidence="7" id="KW-1185">Reference proteome</keyword>
<evidence type="ECO:0000256" key="1">
    <source>
        <dbReference type="ARBA" id="ARBA00022723"/>
    </source>
</evidence>
<protein>
    <recommendedName>
        <fullName evidence="5">MYND-type domain-containing protein</fullName>
    </recommendedName>
</protein>
<proteinExistence type="predicted"/>
<evidence type="ECO:0000256" key="2">
    <source>
        <dbReference type="ARBA" id="ARBA00022771"/>
    </source>
</evidence>
<dbReference type="RefSeq" id="XP_007706336.1">
    <property type="nucleotide sequence ID" value="XM_007708146.1"/>
</dbReference>
<dbReference type="PROSITE" id="PS50865">
    <property type="entry name" value="ZF_MYND_2"/>
    <property type="match status" value="1"/>
</dbReference>
<reference evidence="6 7" key="1">
    <citation type="journal article" date="2013" name="PLoS Genet.">
        <title>Comparative genome structure, secondary metabolite, and effector coding capacity across Cochliobolus pathogens.</title>
        <authorList>
            <person name="Condon B.J."/>
            <person name="Leng Y."/>
            <person name="Wu D."/>
            <person name="Bushley K.E."/>
            <person name="Ohm R.A."/>
            <person name="Otillar R."/>
            <person name="Martin J."/>
            <person name="Schackwitz W."/>
            <person name="Grimwood J."/>
            <person name="MohdZainudin N."/>
            <person name="Xue C."/>
            <person name="Wang R."/>
            <person name="Manning V.A."/>
            <person name="Dhillon B."/>
            <person name="Tu Z.J."/>
            <person name="Steffenson B.J."/>
            <person name="Salamov A."/>
            <person name="Sun H."/>
            <person name="Lowry S."/>
            <person name="LaButti K."/>
            <person name="Han J."/>
            <person name="Copeland A."/>
            <person name="Lindquist E."/>
            <person name="Barry K."/>
            <person name="Schmutz J."/>
            <person name="Baker S.E."/>
            <person name="Ciuffetti L.M."/>
            <person name="Grigoriev I.V."/>
            <person name="Zhong S."/>
            <person name="Turgeon B.G."/>
        </authorList>
    </citation>
    <scope>NUCLEOTIDE SEQUENCE [LARGE SCALE GENOMIC DNA]</scope>
    <source>
        <strain evidence="6 7">26-R-13</strain>
    </source>
</reference>
<dbReference type="EMBL" id="KI964537">
    <property type="protein sequence ID" value="EUC39278.1"/>
    <property type="molecule type" value="Genomic_DNA"/>
</dbReference>
<dbReference type="KEGG" id="bze:COCCADRAFT_31658"/>
<dbReference type="SUPFAM" id="SSF144232">
    <property type="entry name" value="HIT/MYND zinc finger-like"/>
    <property type="match status" value="1"/>
</dbReference>
<dbReference type="AlphaFoldDB" id="W6YP34"/>
<keyword evidence="3" id="KW-0862">Zinc</keyword>
<organism evidence="6 7">
    <name type="scientific">Cochliobolus carbonum (strain 26-R-13)</name>
    <name type="common">Maize leaf spot fungus</name>
    <name type="synonym">Bipolaris zeicola</name>
    <dbReference type="NCBI Taxonomy" id="930089"/>
    <lineage>
        <taxon>Eukaryota</taxon>
        <taxon>Fungi</taxon>
        <taxon>Dikarya</taxon>
        <taxon>Ascomycota</taxon>
        <taxon>Pezizomycotina</taxon>
        <taxon>Dothideomycetes</taxon>
        <taxon>Pleosporomycetidae</taxon>
        <taxon>Pleosporales</taxon>
        <taxon>Pleosporineae</taxon>
        <taxon>Pleosporaceae</taxon>
        <taxon>Bipolaris</taxon>
    </lineage>
</organism>
<sequence length="266" mass="29433">MGAWGYCLFQSGNDLDIVSEMSDEAGLTKLEEEAQAPHSIYYTIYRDICSDPELVRKHLDSGVLVDMIAKKESKMLSELTGSLDQRLDYLTRDPCYAYVLLGACAMTLGCQLPDAYVSMLKKIYTEGGLMPDAQRQMKKALFGPGGYKNGRPYDFGSKTLLETANAREVEERDTGSQGFVMMNVLSPGGIWNTGMTTSTTSLILKELRAQRNEPDVCGGCGADHRAGVNALLTRSKCHNRKYCSIECQKKSWKVHRKVCVPPKAST</sequence>
<dbReference type="GO" id="GO:0008270">
    <property type="term" value="F:zinc ion binding"/>
    <property type="evidence" value="ECO:0007669"/>
    <property type="project" value="UniProtKB-KW"/>
</dbReference>
<dbReference type="OrthoDB" id="341421at2759"/>
<gene>
    <name evidence="6" type="ORF">COCCADRAFT_31658</name>
</gene>